<evidence type="ECO:0000313" key="14">
    <source>
        <dbReference type="EMBL" id="EFR02734.1"/>
    </source>
</evidence>
<dbReference type="SUPFAM" id="SSF46767">
    <property type="entry name" value="Methylated DNA-protein cysteine methyltransferase, C-terminal domain"/>
    <property type="match status" value="1"/>
</dbReference>
<protein>
    <recommendedName>
        <fullName evidence="4">Methylated-DNA--protein-cysteine methyltransferase</fullName>
        <ecNumber evidence="3">2.1.1.63</ecNumber>
    </recommendedName>
    <alternativeName>
        <fullName evidence="9">6-O-methylguanine-DNA methyltransferase</fullName>
    </alternativeName>
    <alternativeName>
        <fullName evidence="10">O-6-methylguanine-DNA-alkyltransferase</fullName>
    </alternativeName>
</protein>
<evidence type="ECO:0000256" key="12">
    <source>
        <dbReference type="SAM" id="MobiDB-lite"/>
    </source>
</evidence>
<evidence type="ECO:0000259" key="13">
    <source>
        <dbReference type="Pfam" id="PF01035"/>
    </source>
</evidence>
<dbReference type="eggNOG" id="ENOG502S8GR">
    <property type="taxonomic scope" value="Eukaryota"/>
</dbReference>
<dbReference type="EMBL" id="DS989825">
    <property type="protein sequence ID" value="EFR02734.1"/>
    <property type="molecule type" value="Genomic_DNA"/>
</dbReference>
<comment type="catalytic activity">
    <reaction evidence="1">
        <text>a 4-O-methyl-thymidine in DNA + L-cysteinyl-[protein] = a thymidine in DNA + S-methyl-L-cysteinyl-[protein]</text>
        <dbReference type="Rhea" id="RHEA:53428"/>
        <dbReference type="Rhea" id="RHEA-COMP:10131"/>
        <dbReference type="Rhea" id="RHEA-COMP:10132"/>
        <dbReference type="Rhea" id="RHEA-COMP:13555"/>
        <dbReference type="Rhea" id="RHEA-COMP:13556"/>
        <dbReference type="ChEBI" id="CHEBI:29950"/>
        <dbReference type="ChEBI" id="CHEBI:82612"/>
        <dbReference type="ChEBI" id="CHEBI:137386"/>
        <dbReference type="ChEBI" id="CHEBI:137387"/>
        <dbReference type="EC" id="2.1.1.63"/>
    </reaction>
</comment>
<evidence type="ECO:0000256" key="3">
    <source>
        <dbReference type="ARBA" id="ARBA00011918"/>
    </source>
</evidence>
<dbReference type="GO" id="GO:0003908">
    <property type="term" value="F:methylated-DNA-[protein]-cysteine S-methyltransferase activity"/>
    <property type="evidence" value="ECO:0007669"/>
    <property type="project" value="UniProtKB-EC"/>
</dbReference>
<proteinExistence type="inferred from homology"/>
<dbReference type="Gene3D" id="1.10.10.10">
    <property type="entry name" value="Winged helix-like DNA-binding domain superfamily/Winged helix DNA-binding domain"/>
    <property type="match status" value="1"/>
</dbReference>
<dbReference type="EC" id="2.1.1.63" evidence="3"/>
<evidence type="ECO:0000256" key="5">
    <source>
        <dbReference type="ARBA" id="ARBA00022603"/>
    </source>
</evidence>
<evidence type="ECO:0000256" key="10">
    <source>
        <dbReference type="ARBA" id="ARBA00031621"/>
    </source>
</evidence>
<keyword evidence="5 14" id="KW-0489">Methyltransferase</keyword>
<reference evidence="15" key="1">
    <citation type="journal article" date="2012" name="MBio">
        <title>Comparative genome analysis of Trichophyton rubrum and related dermatophytes reveals candidate genes involved in infection.</title>
        <authorList>
            <person name="Martinez D.A."/>
            <person name="Oliver B.G."/>
            <person name="Graeser Y."/>
            <person name="Goldberg J.M."/>
            <person name="Li W."/>
            <person name="Martinez-Rossi N.M."/>
            <person name="Monod M."/>
            <person name="Shelest E."/>
            <person name="Barton R.C."/>
            <person name="Birch E."/>
            <person name="Brakhage A.A."/>
            <person name="Chen Z."/>
            <person name="Gurr S.J."/>
            <person name="Heiman D."/>
            <person name="Heitman J."/>
            <person name="Kosti I."/>
            <person name="Rossi A."/>
            <person name="Saif S."/>
            <person name="Samalova M."/>
            <person name="Saunders C.W."/>
            <person name="Shea T."/>
            <person name="Summerbell R.C."/>
            <person name="Xu J."/>
            <person name="Young S."/>
            <person name="Zeng Q."/>
            <person name="Birren B.W."/>
            <person name="Cuomo C.A."/>
            <person name="White T.C."/>
        </authorList>
    </citation>
    <scope>NUCLEOTIDE SEQUENCE [LARGE SCALE GENOMIC DNA]</scope>
    <source>
        <strain evidence="15">ATCC MYA-4604 / CBS 118893</strain>
    </source>
</reference>
<dbReference type="NCBIfam" id="TIGR00589">
    <property type="entry name" value="ogt"/>
    <property type="match status" value="1"/>
</dbReference>
<dbReference type="InterPro" id="IPR014048">
    <property type="entry name" value="MethylDNA_cys_MeTrfase_DNA-bd"/>
</dbReference>
<dbReference type="GeneID" id="10028424"/>
<evidence type="ECO:0000256" key="9">
    <source>
        <dbReference type="ARBA" id="ARBA00030795"/>
    </source>
</evidence>
<dbReference type="OMA" id="GGYKGSW"/>
<feature type="domain" description="Methylated-DNA-[protein]-cysteine S-methyltransferase DNA binding" evidence="13">
    <location>
        <begin position="69"/>
        <end position="153"/>
    </location>
</feature>
<dbReference type="CDD" id="cd06445">
    <property type="entry name" value="ATase"/>
    <property type="match status" value="1"/>
</dbReference>
<keyword evidence="7" id="KW-0227">DNA damage</keyword>
<evidence type="ECO:0000313" key="15">
    <source>
        <dbReference type="Proteomes" id="UP000002669"/>
    </source>
</evidence>
<evidence type="ECO:0000256" key="8">
    <source>
        <dbReference type="ARBA" id="ARBA00023204"/>
    </source>
</evidence>
<keyword evidence="15" id="KW-1185">Reference proteome</keyword>
<dbReference type="GO" id="GO:0006281">
    <property type="term" value="P:DNA repair"/>
    <property type="evidence" value="ECO:0007669"/>
    <property type="project" value="UniProtKB-KW"/>
</dbReference>
<dbReference type="Pfam" id="PF01035">
    <property type="entry name" value="DNA_binding_1"/>
    <property type="match status" value="1"/>
</dbReference>
<comment type="catalytic activity">
    <reaction evidence="11">
        <text>a 6-O-methyl-2'-deoxyguanosine in DNA + L-cysteinyl-[protein] = S-methyl-L-cysteinyl-[protein] + a 2'-deoxyguanosine in DNA</text>
        <dbReference type="Rhea" id="RHEA:24000"/>
        <dbReference type="Rhea" id="RHEA-COMP:10131"/>
        <dbReference type="Rhea" id="RHEA-COMP:10132"/>
        <dbReference type="Rhea" id="RHEA-COMP:11367"/>
        <dbReference type="Rhea" id="RHEA-COMP:11368"/>
        <dbReference type="ChEBI" id="CHEBI:29950"/>
        <dbReference type="ChEBI" id="CHEBI:82612"/>
        <dbReference type="ChEBI" id="CHEBI:85445"/>
        <dbReference type="ChEBI" id="CHEBI:85448"/>
        <dbReference type="EC" id="2.1.1.63"/>
    </reaction>
</comment>
<dbReference type="PANTHER" id="PTHR10815">
    <property type="entry name" value="METHYLATED-DNA--PROTEIN-CYSTEINE METHYLTRANSFERASE"/>
    <property type="match status" value="1"/>
</dbReference>
<dbReference type="AlphaFoldDB" id="E4UXK0"/>
<feature type="region of interest" description="Disordered" evidence="12">
    <location>
        <begin position="1"/>
        <end position="47"/>
    </location>
</feature>
<dbReference type="VEuPathDB" id="FungiDB:MGYG_05733"/>
<organism evidence="15">
    <name type="scientific">Arthroderma gypseum (strain ATCC MYA-4604 / CBS 118893)</name>
    <name type="common">Microsporum gypseum</name>
    <dbReference type="NCBI Taxonomy" id="535722"/>
    <lineage>
        <taxon>Eukaryota</taxon>
        <taxon>Fungi</taxon>
        <taxon>Dikarya</taxon>
        <taxon>Ascomycota</taxon>
        <taxon>Pezizomycotina</taxon>
        <taxon>Eurotiomycetes</taxon>
        <taxon>Eurotiomycetidae</taxon>
        <taxon>Onygenales</taxon>
        <taxon>Arthrodermataceae</taxon>
        <taxon>Nannizzia</taxon>
    </lineage>
</organism>
<dbReference type="InterPro" id="IPR001497">
    <property type="entry name" value="MethylDNA_cys_MeTrfase_AS"/>
</dbReference>
<dbReference type="RefSeq" id="XP_003173145.1">
    <property type="nucleotide sequence ID" value="XM_003173097.1"/>
</dbReference>
<evidence type="ECO:0000256" key="7">
    <source>
        <dbReference type="ARBA" id="ARBA00022763"/>
    </source>
</evidence>
<feature type="compositionally biased region" description="Low complexity" evidence="12">
    <location>
        <begin position="27"/>
        <end position="36"/>
    </location>
</feature>
<dbReference type="STRING" id="535722.E4UXK0"/>
<evidence type="ECO:0000256" key="2">
    <source>
        <dbReference type="ARBA" id="ARBA00008711"/>
    </source>
</evidence>
<evidence type="ECO:0000256" key="4">
    <source>
        <dbReference type="ARBA" id="ARBA00015377"/>
    </source>
</evidence>
<dbReference type="InterPro" id="IPR036217">
    <property type="entry name" value="MethylDNA_cys_MeTrfase_DNAb"/>
</dbReference>
<evidence type="ECO:0000256" key="6">
    <source>
        <dbReference type="ARBA" id="ARBA00022679"/>
    </source>
</evidence>
<dbReference type="Proteomes" id="UP000002669">
    <property type="component" value="Unassembled WGS sequence"/>
</dbReference>
<dbReference type="HOGENOM" id="CLU_000445_52_3_1"/>
<keyword evidence="8" id="KW-0234">DNA repair</keyword>
<sequence>MTTTTRTRPKRKLSGSSPVTLKKQKQKQTTLSLATKIPQQPSTEMEDADPDFFRKQLERISSHPSLTPYRRRVYRTLLSVPKGQWTTYAVLSAHLSSSARAIGNAMKTNPFAPEVPCHRVLASNRTIGGYKGSWGNGGSYAVEKTKLLRGEGVVFDGKGRAGGEIFTQFVDMGEVLDSKKTSAADAS</sequence>
<keyword evidence="6 14" id="KW-0808">Transferase</keyword>
<comment type="similarity">
    <text evidence="2">Belongs to the MGMT family.</text>
</comment>
<evidence type="ECO:0000256" key="1">
    <source>
        <dbReference type="ARBA" id="ARBA00001286"/>
    </source>
</evidence>
<dbReference type="PANTHER" id="PTHR10815:SF13">
    <property type="entry name" value="METHYLATED-DNA--PROTEIN-CYSTEINE METHYLTRANSFERASE"/>
    <property type="match status" value="1"/>
</dbReference>
<gene>
    <name evidence="14" type="ORF">MGYG_05733</name>
</gene>
<dbReference type="InParanoid" id="E4UXK0"/>
<accession>E4UXK0</accession>
<dbReference type="PROSITE" id="PS00374">
    <property type="entry name" value="MGMT"/>
    <property type="match status" value="1"/>
</dbReference>
<name>E4UXK0_ARTGP</name>
<dbReference type="GO" id="GO:0032259">
    <property type="term" value="P:methylation"/>
    <property type="evidence" value="ECO:0007669"/>
    <property type="project" value="UniProtKB-KW"/>
</dbReference>
<evidence type="ECO:0000256" key="11">
    <source>
        <dbReference type="ARBA" id="ARBA00049348"/>
    </source>
</evidence>
<dbReference type="InterPro" id="IPR036388">
    <property type="entry name" value="WH-like_DNA-bd_sf"/>
</dbReference>
<dbReference type="OrthoDB" id="1907495at2759"/>